<protein>
    <submittedName>
        <fullName evidence="2">Uncharacterized protein</fullName>
    </submittedName>
</protein>
<reference evidence="2 3" key="1">
    <citation type="journal article" date="2021" name="BMC Genomics">
        <title>Datura genome reveals duplications of psychoactive alkaloid biosynthetic genes and high mutation rate following tissue culture.</title>
        <authorList>
            <person name="Rajewski A."/>
            <person name="Carter-House D."/>
            <person name="Stajich J."/>
            <person name="Litt A."/>
        </authorList>
    </citation>
    <scope>NUCLEOTIDE SEQUENCE [LARGE SCALE GENOMIC DNA]</scope>
    <source>
        <strain evidence="2">AR-01</strain>
    </source>
</reference>
<organism evidence="2 3">
    <name type="scientific">Datura stramonium</name>
    <name type="common">Jimsonweed</name>
    <name type="synonym">Common thornapple</name>
    <dbReference type="NCBI Taxonomy" id="4076"/>
    <lineage>
        <taxon>Eukaryota</taxon>
        <taxon>Viridiplantae</taxon>
        <taxon>Streptophyta</taxon>
        <taxon>Embryophyta</taxon>
        <taxon>Tracheophyta</taxon>
        <taxon>Spermatophyta</taxon>
        <taxon>Magnoliopsida</taxon>
        <taxon>eudicotyledons</taxon>
        <taxon>Gunneridae</taxon>
        <taxon>Pentapetalae</taxon>
        <taxon>asterids</taxon>
        <taxon>lamiids</taxon>
        <taxon>Solanales</taxon>
        <taxon>Solanaceae</taxon>
        <taxon>Solanoideae</taxon>
        <taxon>Datureae</taxon>
        <taxon>Datura</taxon>
    </lineage>
</organism>
<accession>A0ABS8YAK0</accession>
<keyword evidence="1" id="KW-0812">Transmembrane</keyword>
<sequence length="63" mass="7249">MEGKNVQHRLRQQWQQTPSYLEFSAVFSSSWLIIGIGSRIALSKRNGKFGLSVYDQVDLYASR</sequence>
<feature type="transmembrane region" description="Helical" evidence="1">
    <location>
        <begin position="20"/>
        <end position="42"/>
    </location>
</feature>
<comment type="caution">
    <text evidence="2">The sequence shown here is derived from an EMBL/GenBank/DDBJ whole genome shotgun (WGS) entry which is preliminary data.</text>
</comment>
<name>A0ABS8YAK0_DATST</name>
<keyword evidence="1" id="KW-1133">Transmembrane helix</keyword>
<dbReference type="Proteomes" id="UP000823775">
    <property type="component" value="Unassembled WGS sequence"/>
</dbReference>
<keyword evidence="3" id="KW-1185">Reference proteome</keyword>
<evidence type="ECO:0000256" key="1">
    <source>
        <dbReference type="SAM" id="Phobius"/>
    </source>
</evidence>
<proteinExistence type="predicted"/>
<evidence type="ECO:0000313" key="2">
    <source>
        <dbReference type="EMBL" id="MCE5167302.1"/>
    </source>
</evidence>
<dbReference type="EMBL" id="JACEIK010075734">
    <property type="protein sequence ID" value="MCE5167302.1"/>
    <property type="molecule type" value="Genomic_DNA"/>
</dbReference>
<feature type="non-terminal residue" evidence="2">
    <location>
        <position position="63"/>
    </location>
</feature>
<evidence type="ECO:0000313" key="3">
    <source>
        <dbReference type="Proteomes" id="UP000823775"/>
    </source>
</evidence>
<gene>
    <name evidence="2" type="ORF">HAX54_047193</name>
</gene>
<keyword evidence="1" id="KW-0472">Membrane</keyword>